<gene>
    <name evidence="3" type="ORF">V22_18070</name>
</gene>
<sequence>MSAGTYTEMREERETKIRADEYWEQARRPFPCLLFLAPLLIIYEIGVLAVGGLSNELHRSGADIWLRGWLYEVGLQHSFVLPAIVAVLLLAWNFYGYFDWRCKPETLFGMFAESLLFAFGLVVVGRLLEMLFQTAGLEVMAAGDVEVNPLRRMLVFVGAGIYEEVLFRLLLLPICYAIFLALRTGPMWAGVLSVLLSSLAFSLAHYIGPLGDQIVPFTFCFRALAGVFFAVLFMTRGFGITVGCHTAYDLIVGVLLETAMAE</sequence>
<feature type="domain" description="CAAX prenyl protease 2/Lysostaphin resistance protein A-like" evidence="2">
    <location>
        <begin position="153"/>
        <end position="251"/>
    </location>
</feature>
<keyword evidence="1" id="KW-0812">Transmembrane</keyword>
<dbReference type="Pfam" id="PF02517">
    <property type="entry name" value="Rce1-like"/>
    <property type="match status" value="1"/>
</dbReference>
<feature type="transmembrane region" description="Helical" evidence="1">
    <location>
        <begin position="32"/>
        <end position="54"/>
    </location>
</feature>
<dbReference type="InterPro" id="IPR003675">
    <property type="entry name" value="Rce1/LyrA-like_dom"/>
</dbReference>
<feature type="transmembrane region" description="Helical" evidence="1">
    <location>
        <begin position="189"/>
        <end position="208"/>
    </location>
</feature>
<keyword evidence="3" id="KW-0378">Hydrolase</keyword>
<accession>A0A517T883</accession>
<dbReference type="GO" id="GO:0004175">
    <property type="term" value="F:endopeptidase activity"/>
    <property type="evidence" value="ECO:0007669"/>
    <property type="project" value="UniProtKB-ARBA"/>
</dbReference>
<name>A0A517T883_9PLAN</name>
<reference evidence="3 4" key="1">
    <citation type="submission" date="2019-02" db="EMBL/GenBank/DDBJ databases">
        <title>Deep-cultivation of Planctomycetes and their phenomic and genomic characterization uncovers novel biology.</title>
        <authorList>
            <person name="Wiegand S."/>
            <person name="Jogler M."/>
            <person name="Boedeker C."/>
            <person name="Pinto D."/>
            <person name="Vollmers J."/>
            <person name="Rivas-Marin E."/>
            <person name="Kohn T."/>
            <person name="Peeters S.H."/>
            <person name="Heuer A."/>
            <person name="Rast P."/>
            <person name="Oberbeckmann S."/>
            <person name="Bunk B."/>
            <person name="Jeske O."/>
            <person name="Meyerdierks A."/>
            <person name="Storesund J.E."/>
            <person name="Kallscheuer N."/>
            <person name="Luecker S."/>
            <person name="Lage O.M."/>
            <person name="Pohl T."/>
            <person name="Merkel B.J."/>
            <person name="Hornburger P."/>
            <person name="Mueller R.-W."/>
            <person name="Bruemmer F."/>
            <person name="Labrenz M."/>
            <person name="Spormann A.M."/>
            <person name="Op den Camp H."/>
            <person name="Overmann J."/>
            <person name="Amann R."/>
            <person name="Jetten M.S.M."/>
            <person name="Mascher T."/>
            <person name="Medema M.H."/>
            <person name="Devos D.P."/>
            <person name="Kaster A.-K."/>
            <person name="Ovreas L."/>
            <person name="Rohde M."/>
            <person name="Galperin M.Y."/>
            <person name="Jogler C."/>
        </authorList>
    </citation>
    <scope>NUCLEOTIDE SEQUENCE [LARGE SCALE GENOMIC DNA]</scope>
    <source>
        <strain evidence="3 4">V22</strain>
    </source>
</reference>
<keyword evidence="1" id="KW-0472">Membrane</keyword>
<organism evidence="3 4">
    <name type="scientific">Calycomorphotria hydatis</name>
    <dbReference type="NCBI Taxonomy" id="2528027"/>
    <lineage>
        <taxon>Bacteria</taxon>
        <taxon>Pseudomonadati</taxon>
        <taxon>Planctomycetota</taxon>
        <taxon>Planctomycetia</taxon>
        <taxon>Planctomycetales</taxon>
        <taxon>Planctomycetaceae</taxon>
        <taxon>Calycomorphotria</taxon>
    </lineage>
</organism>
<dbReference type="KEGG" id="chya:V22_18070"/>
<dbReference type="GO" id="GO:0080120">
    <property type="term" value="P:CAAX-box protein maturation"/>
    <property type="evidence" value="ECO:0007669"/>
    <property type="project" value="UniProtKB-ARBA"/>
</dbReference>
<evidence type="ECO:0000256" key="1">
    <source>
        <dbReference type="SAM" id="Phobius"/>
    </source>
</evidence>
<dbReference type="AlphaFoldDB" id="A0A517T883"/>
<dbReference type="EMBL" id="CP036316">
    <property type="protein sequence ID" value="QDT64572.1"/>
    <property type="molecule type" value="Genomic_DNA"/>
</dbReference>
<feature type="transmembrane region" description="Helical" evidence="1">
    <location>
        <begin position="74"/>
        <end position="95"/>
    </location>
</feature>
<keyword evidence="3" id="KW-0645">Protease</keyword>
<keyword evidence="4" id="KW-1185">Reference proteome</keyword>
<proteinExistence type="predicted"/>
<dbReference type="Proteomes" id="UP000319976">
    <property type="component" value="Chromosome"/>
</dbReference>
<protein>
    <submittedName>
        <fullName evidence="3">CAAX amino terminal protease self-immunity</fullName>
    </submittedName>
</protein>
<feature type="transmembrane region" description="Helical" evidence="1">
    <location>
        <begin position="107"/>
        <end position="128"/>
    </location>
</feature>
<evidence type="ECO:0000313" key="3">
    <source>
        <dbReference type="EMBL" id="QDT64572.1"/>
    </source>
</evidence>
<evidence type="ECO:0000259" key="2">
    <source>
        <dbReference type="Pfam" id="PF02517"/>
    </source>
</evidence>
<feature type="transmembrane region" description="Helical" evidence="1">
    <location>
        <begin position="165"/>
        <end position="182"/>
    </location>
</feature>
<feature type="transmembrane region" description="Helical" evidence="1">
    <location>
        <begin position="214"/>
        <end position="233"/>
    </location>
</feature>
<keyword evidence="1" id="KW-1133">Transmembrane helix</keyword>
<evidence type="ECO:0000313" key="4">
    <source>
        <dbReference type="Proteomes" id="UP000319976"/>
    </source>
</evidence>
<dbReference type="RefSeq" id="WP_231734218.1">
    <property type="nucleotide sequence ID" value="NZ_CP036316.1"/>
</dbReference>
<dbReference type="GO" id="GO:0006508">
    <property type="term" value="P:proteolysis"/>
    <property type="evidence" value="ECO:0007669"/>
    <property type="project" value="UniProtKB-KW"/>
</dbReference>